<reference evidence="3" key="1">
    <citation type="submission" date="2022-11" db="EMBL/GenBank/DDBJ databases">
        <title>Parathalassolutuus dongxingensis gen. nov., sp. nov., a novel member of family Oceanospirillaceae isolated from a coastal shrimp pond in Guangxi, China.</title>
        <authorList>
            <person name="Chen H."/>
        </authorList>
    </citation>
    <scope>NUCLEOTIDE SEQUENCE</scope>
    <source>
        <strain evidence="3">G-43</strain>
    </source>
</reference>
<keyword evidence="4" id="KW-1185">Reference proteome</keyword>
<dbReference type="GO" id="GO:0006145">
    <property type="term" value="P:purine nucleobase catabolic process"/>
    <property type="evidence" value="ECO:0007669"/>
    <property type="project" value="TreeGrafter"/>
</dbReference>
<protein>
    <submittedName>
        <fullName evidence="3">Dihydroorotase</fullName>
    </submittedName>
</protein>
<dbReference type="GO" id="GO:0046872">
    <property type="term" value="F:metal ion binding"/>
    <property type="evidence" value="ECO:0007669"/>
    <property type="project" value="InterPro"/>
</dbReference>
<dbReference type="CDD" id="cd01317">
    <property type="entry name" value="DHOase_IIa"/>
    <property type="match status" value="1"/>
</dbReference>
<dbReference type="Gene3D" id="2.30.40.10">
    <property type="entry name" value="Urease, subunit C, domain 1"/>
    <property type="match status" value="1"/>
</dbReference>
<evidence type="ECO:0000259" key="2">
    <source>
        <dbReference type="Pfam" id="PF12890"/>
    </source>
</evidence>
<gene>
    <name evidence="3" type="ORF">OUO13_11355</name>
</gene>
<dbReference type="GO" id="GO:0004151">
    <property type="term" value="F:dihydroorotase activity"/>
    <property type="evidence" value="ECO:0007669"/>
    <property type="project" value="InterPro"/>
</dbReference>
<dbReference type="Pfam" id="PF12890">
    <property type="entry name" value="DHOase"/>
    <property type="match status" value="1"/>
</dbReference>
<dbReference type="SUPFAM" id="SSF51556">
    <property type="entry name" value="Metallo-dependent hydrolases"/>
    <property type="match status" value="1"/>
</dbReference>
<dbReference type="InterPro" id="IPR050138">
    <property type="entry name" value="DHOase/Allantoinase_Hydrolase"/>
</dbReference>
<evidence type="ECO:0000313" key="4">
    <source>
        <dbReference type="Proteomes" id="UP001150830"/>
    </source>
</evidence>
<accession>A0A9X3EN86</accession>
<dbReference type="AlphaFoldDB" id="A0A9X3EN86"/>
<evidence type="ECO:0000313" key="3">
    <source>
        <dbReference type="EMBL" id="MCY0965788.1"/>
    </source>
</evidence>
<dbReference type="GO" id="GO:0006221">
    <property type="term" value="P:pyrimidine nucleotide biosynthetic process"/>
    <property type="evidence" value="ECO:0007669"/>
    <property type="project" value="UniProtKB-KW"/>
</dbReference>
<dbReference type="GO" id="GO:0004038">
    <property type="term" value="F:allantoinase activity"/>
    <property type="evidence" value="ECO:0007669"/>
    <property type="project" value="TreeGrafter"/>
</dbReference>
<dbReference type="PANTHER" id="PTHR43668:SF2">
    <property type="entry name" value="ALLANTOINASE"/>
    <property type="match status" value="1"/>
</dbReference>
<dbReference type="InterPro" id="IPR024403">
    <property type="entry name" value="DHOase_cat"/>
</dbReference>
<comment type="caution">
    <text evidence="3">The sequence shown here is derived from an EMBL/GenBank/DDBJ whole genome shotgun (WGS) entry which is preliminary data.</text>
</comment>
<dbReference type="EMBL" id="JAPNOA010000028">
    <property type="protein sequence ID" value="MCY0965788.1"/>
    <property type="molecule type" value="Genomic_DNA"/>
</dbReference>
<dbReference type="GO" id="GO:0005737">
    <property type="term" value="C:cytoplasm"/>
    <property type="evidence" value="ECO:0007669"/>
    <property type="project" value="TreeGrafter"/>
</dbReference>
<proteinExistence type="predicted"/>
<dbReference type="PANTHER" id="PTHR43668">
    <property type="entry name" value="ALLANTOINASE"/>
    <property type="match status" value="1"/>
</dbReference>
<feature type="domain" description="Dihydroorotase catalytic" evidence="2">
    <location>
        <begin position="51"/>
        <end position="237"/>
    </location>
</feature>
<organism evidence="3 4">
    <name type="scientific">Parathalassolituus penaei</name>
    <dbReference type="NCBI Taxonomy" id="2997323"/>
    <lineage>
        <taxon>Bacteria</taxon>
        <taxon>Pseudomonadati</taxon>
        <taxon>Pseudomonadota</taxon>
        <taxon>Gammaproteobacteria</taxon>
        <taxon>Oceanospirillales</taxon>
        <taxon>Oceanospirillaceae</taxon>
        <taxon>Parathalassolituus</taxon>
    </lineage>
</organism>
<dbReference type="SUPFAM" id="SSF51338">
    <property type="entry name" value="Composite domain of metallo-dependent hydrolases"/>
    <property type="match status" value="1"/>
</dbReference>
<dbReference type="InterPro" id="IPR032466">
    <property type="entry name" value="Metal_Hydrolase"/>
</dbReference>
<dbReference type="InterPro" id="IPR011059">
    <property type="entry name" value="Metal-dep_hydrolase_composite"/>
</dbReference>
<dbReference type="Proteomes" id="UP001150830">
    <property type="component" value="Unassembled WGS sequence"/>
</dbReference>
<dbReference type="Gene3D" id="3.20.20.140">
    <property type="entry name" value="Metal-dependent hydrolases"/>
    <property type="match status" value="1"/>
</dbReference>
<name>A0A9X3EN86_9GAMM</name>
<evidence type="ECO:0000256" key="1">
    <source>
        <dbReference type="ARBA" id="ARBA00022975"/>
    </source>
</evidence>
<dbReference type="RefSeq" id="WP_283173998.1">
    <property type="nucleotide sequence ID" value="NZ_JAPNOA010000028.1"/>
</dbReference>
<keyword evidence="1" id="KW-0665">Pyrimidine biosynthesis</keyword>
<dbReference type="InterPro" id="IPR004722">
    <property type="entry name" value="DHOase"/>
</dbReference>
<sequence length="422" mass="45252">MKYLHIRNARLLDPQQGLDDVLDLYVAEGQIRAIGQKPAGGTIEETLDAQGQWLLPGLVDLSTYLNEPGYLQKGSIQTETRAAASAGFSHVCAQPLTKPVADSPAVIQLIQEKAATAGYARVLPLGALTQGLDGDQLANMVSLRNAGCRALSNARQPVKDSYVLRRLMEYAATYDILLFLSADDRALSASGVMHEGPTATRLGLAGIPETAETIALAQLLLLIEQTGVRAHISQISCARSLEMLADARARGLRVTADVALANLVFTAREVSGFDSRFHVQPPLRGEKDRQALLTAVNRGELAICSNHQPHEISAKKAPFADAAAGMSMYDCFMPLLLELVRKGELHLPAAISALCHQPAAVLGLEHGLVQGHRFSATLIDPQAVGGKILSRGSNLPLDHSELAGRVEATFVDGRMVYRRQPG</sequence>